<feature type="compositionally biased region" description="Basic and acidic residues" evidence="3">
    <location>
        <begin position="108"/>
        <end position="118"/>
    </location>
</feature>
<name>A0A9D1GST7_9FIRM</name>
<comment type="function">
    <text evidence="2">One of several proteins that assist in the late maturation steps of the functional core of the 30S ribosomal subunit. Associates with free 30S ribosomal subunits (but not with 30S subunits that are part of 70S ribosomes or polysomes). Required for efficient processing of 16S rRNA. May interact with the 5'-terminal helix region of 16S rRNA.</text>
</comment>
<reference evidence="4" key="1">
    <citation type="submission" date="2020-10" db="EMBL/GenBank/DDBJ databases">
        <authorList>
            <person name="Gilroy R."/>
        </authorList>
    </citation>
    <scope>NUCLEOTIDE SEQUENCE</scope>
    <source>
        <strain evidence="4">CHK33-4379</strain>
    </source>
</reference>
<keyword evidence="2" id="KW-0963">Cytoplasm</keyword>
<gene>
    <name evidence="2 4" type="primary">rbfA</name>
    <name evidence="4" type="ORF">IAC39_00970</name>
</gene>
<evidence type="ECO:0000313" key="4">
    <source>
        <dbReference type="EMBL" id="HIT58287.1"/>
    </source>
</evidence>
<dbReference type="Proteomes" id="UP000824136">
    <property type="component" value="Unassembled WGS sequence"/>
</dbReference>
<comment type="similarity">
    <text evidence="2">Belongs to the RbfA family.</text>
</comment>
<evidence type="ECO:0000256" key="3">
    <source>
        <dbReference type="SAM" id="MobiDB-lite"/>
    </source>
</evidence>
<dbReference type="NCBIfam" id="TIGR00082">
    <property type="entry name" value="rbfA"/>
    <property type="match status" value="1"/>
</dbReference>
<dbReference type="Pfam" id="PF02033">
    <property type="entry name" value="RBFA"/>
    <property type="match status" value="1"/>
</dbReference>
<dbReference type="AlphaFoldDB" id="A0A9D1GST7"/>
<protein>
    <recommendedName>
        <fullName evidence="2">Ribosome-binding factor A</fullName>
    </recommendedName>
</protein>
<evidence type="ECO:0000313" key="5">
    <source>
        <dbReference type="Proteomes" id="UP000824136"/>
    </source>
</evidence>
<proteinExistence type="inferred from homology"/>
<evidence type="ECO:0000256" key="1">
    <source>
        <dbReference type="ARBA" id="ARBA00022517"/>
    </source>
</evidence>
<feature type="compositionally biased region" description="Basic and acidic residues" evidence="3">
    <location>
        <begin position="125"/>
        <end position="134"/>
    </location>
</feature>
<dbReference type="Gene3D" id="3.30.300.20">
    <property type="match status" value="1"/>
</dbReference>
<keyword evidence="1 2" id="KW-0690">Ribosome biogenesis</keyword>
<evidence type="ECO:0000256" key="2">
    <source>
        <dbReference type="HAMAP-Rule" id="MF_00003"/>
    </source>
</evidence>
<sequence>MADFKSGRMASDLQRIISGMIPELKDPRIKGQMLTVVRCEVTRDRSSARVYISSVEGMERAKEAVKGLESASGLIRREVSSLLHLRKAPELRFIPDDSTEYSARISKILKEHDIPKDDPAEDGEGDPKSMPEEE</sequence>
<dbReference type="SUPFAM" id="SSF89919">
    <property type="entry name" value="Ribosome-binding factor A, RbfA"/>
    <property type="match status" value="1"/>
</dbReference>
<comment type="subunit">
    <text evidence="2">Monomer. Binds 30S ribosomal subunits, but not 50S ribosomal subunits or 70S ribosomes.</text>
</comment>
<comment type="subcellular location">
    <subcellularLocation>
        <location evidence="2">Cytoplasm</location>
    </subcellularLocation>
</comment>
<dbReference type="InterPro" id="IPR015946">
    <property type="entry name" value="KH_dom-like_a/b"/>
</dbReference>
<dbReference type="InterPro" id="IPR020053">
    <property type="entry name" value="Ribosome-bd_factorA_CS"/>
</dbReference>
<dbReference type="HAMAP" id="MF_00003">
    <property type="entry name" value="RbfA"/>
    <property type="match status" value="1"/>
</dbReference>
<feature type="region of interest" description="Disordered" evidence="3">
    <location>
        <begin position="108"/>
        <end position="134"/>
    </location>
</feature>
<dbReference type="PROSITE" id="PS01319">
    <property type="entry name" value="RBFA"/>
    <property type="match status" value="1"/>
</dbReference>
<dbReference type="GO" id="GO:0030490">
    <property type="term" value="P:maturation of SSU-rRNA"/>
    <property type="evidence" value="ECO:0007669"/>
    <property type="project" value="UniProtKB-UniRule"/>
</dbReference>
<comment type="caution">
    <text evidence="4">The sequence shown here is derived from an EMBL/GenBank/DDBJ whole genome shotgun (WGS) entry which is preliminary data.</text>
</comment>
<dbReference type="PANTHER" id="PTHR33515:SF1">
    <property type="entry name" value="RIBOSOME-BINDING FACTOR A, CHLOROPLASTIC-RELATED"/>
    <property type="match status" value="1"/>
</dbReference>
<dbReference type="GO" id="GO:0043024">
    <property type="term" value="F:ribosomal small subunit binding"/>
    <property type="evidence" value="ECO:0007669"/>
    <property type="project" value="TreeGrafter"/>
</dbReference>
<organism evidence="4 5">
    <name type="scientific">Candidatus Faeciplasma pullistercoris</name>
    <dbReference type="NCBI Taxonomy" id="2840800"/>
    <lineage>
        <taxon>Bacteria</taxon>
        <taxon>Bacillati</taxon>
        <taxon>Bacillota</taxon>
        <taxon>Clostridia</taxon>
        <taxon>Eubacteriales</taxon>
        <taxon>Oscillospiraceae</taxon>
        <taxon>Oscillospiraceae incertae sedis</taxon>
        <taxon>Candidatus Faeciplasma</taxon>
    </lineage>
</organism>
<reference evidence="4" key="2">
    <citation type="journal article" date="2021" name="PeerJ">
        <title>Extensive microbial diversity within the chicken gut microbiome revealed by metagenomics and culture.</title>
        <authorList>
            <person name="Gilroy R."/>
            <person name="Ravi A."/>
            <person name="Getino M."/>
            <person name="Pursley I."/>
            <person name="Horton D.L."/>
            <person name="Alikhan N.F."/>
            <person name="Baker D."/>
            <person name="Gharbi K."/>
            <person name="Hall N."/>
            <person name="Watson M."/>
            <person name="Adriaenssens E.M."/>
            <person name="Foster-Nyarko E."/>
            <person name="Jarju S."/>
            <person name="Secka A."/>
            <person name="Antonio M."/>
            <person name="Oren A."/>
            <person name="Chaudhuri R.R."/>
            <person name="La Ragione R."/>
            <person name="Hildebrand F."/>
            <person name="Pallen M.J."/>
        </authorList>
    </citation>
    <scope>NUCLEOTIDE SEQUENCE</scope>
    <source>
        <strain evidence="4">CHK33-4379</strain>
    </source>
</reference>
<dbReference type="GO" id="GO:0005829">
    <property type="term" value="C:cytosol"/>
    <property type="evidence" value="ECO:0007669"/>
    <property type="project" value="TreeGrafter"/>
</dbReference>
<accession>A0A9D1GST7</accession>
<dbReference type="EMBL" id="DVLL01000005">
    <property type="protein sequence ID" value="HIT58287.1"/>
    <property type="molecule type" value="Genomic_DNA"/>
</dbReference>
<dbReference type="InterPro" id="IPR000238">
    <property type="entry name" value="RbfA"/>
</dbReference>
<dbReference type="PANTHER" id="PTHR33515">
    <property type="entry name" value="RIBOSOME-BINDING FACTOR A, CHLOROPLASTIC-RELATED"/>
    <property type="match status" value="1"/>
</dbReference>
<dbReference type="InterPro" id="IPR023799">
    <property type="entry name" value="RbfA_dom_sf"/>
</dbReference>